<name>A0ABY6D6K7_9RHOB</name>
<dbReference type="Gene3D" id="1.10.3720.10">
    <property type="entry name" value="MetI-like"/>
    <property type="match status" value="1"/>
</dbReference>
<evidence type="ECO:0000256" key="7">
    <source>
        <dbReference type="ARBA" id="ARBA00023136"/>
    </source>
</evidence>
<evidence type="ECO:0000313" key="10">
    <source>
        <dbReference type="EMBL" id="UXX81771.1"/>
    </source>
</evidence>
<feature type="transmembrane region" description="Helical" evidence="8">
    <location>
        <begin position="77"/>
        <end position="104"/>
    </location>
</feature>
<keyword evidence="11" id="KW-1185">Reference proteome</keyword>
<keyword evidence="3" id="KW-0813">Transport</keyword>
<feature type="transmembrane region" description="Helical" evidence="8">
    <location>
        <begin position="227"/>
        <end position="247"/>
    </location>
</feature>
<proteinExistence type="inferred from homology"/>
<keyword evidence="7 8" id="KW-0472">Membrane</keyword>
<reference evidence="10" key="1">
    <citation type="submission" date="2022-10" db="EMBL/GenBank/DDBJ databases">
        <title>Roseovarius pelagicus sp. nov., isolated from Arctic seawater.</title>
        <authorList>
            <person name="Hong Y.W."/>
            <person name="Hwang C.Y."/>
        </authorList>
    </citation>
    <scope>NUCLEOTIDE SEQUENCE</scope>
    <source>
        <strain evidence="10">HL-MP18</strain>
    </source>
</reference>
<evidence type="ECO:0000256" key="4">
    <source>
        <dbReference type="ARBA" id="ARBA00022475"/>
    </source>
</evidence>
<feature type="domain" description="ABC transmembrane type-1" evidence="9">
    <location>
        <begin position="82"/>
        <end position="288"/>
    </location>
</feature>
<accession>A0ABY6D6K7</accession>
<evidence type="ECO:0000256" key="1">
    <source>
        <dbReference type="ARBA" id="ARBA00004651"/>
    </source>
</evidence>
<dbReference type="SUPFAM" id="SSF161098">
    <property type="entry name" value="MetI-like"/>
    <property type="match status" value="1"/>
</dbReference>
<dbReference type="PANTHER" id="PTHR42929:SF5">
    <property type="entry name" value="ABC TRANSPORTER PERMEASE PROTEIN"/>
    <property type="match status" value="1"/>
</dbReference>
<keyword evidence="4" id="KW-1003">Cell membrane</keyword>
<evidence type="ECO:0000256" key="6">
    <source>
        <dbReference type="ARBA" id="ARBA00022989"/>
    </source>
</evidence>
<dbReference type="InterPro" id="IPR035906">
    <property type="entry name" value="MetI-like_sf"/>
</dbReference>
<protein>
    <submittedName>
        <fullName evidence="10">ABC transporter permease</fullName>
    </submittedName>
</protein>
<comment type="similarity">
    <text evidence="2">Belongs to the binding-protein-dependent transport system permease family. CysTW subfamily.</text>
</comment>
<feature type="transmembrane region" description="Helical" evidence="8">
    <location>
        <begin position="116"/>
        <end position="138"/>
    </location>
</feature>
<dbReference type="Proteomes" id="UP001064087">
    <property type="component" value="Chromosome"/>
</dbReference>
<dbReference type="PANTHER" id="PTHR42929">
    <property type="entry name" value="INNER MEMBRANE ABC TRANSPORTER PERMEASE PROTEIN YDCU-RELATED-RELATED"/>
    <property type="match status" value="1"/>
</dbReference>
<evidence type="ECO:0000256" key="5">
    <source>
        <dbReference type="ARBA" id="ARBA00022692"/>
    </source>
</evidence>
<dbReference type="EMBL" id="CP106738">
    <property type="protein sequence ID" value="UXX81771.1"/>
    <property type="molecule type" value="Genomic_DNA"/>
</dbReference>
<evidence type="ECO:0000259" key="9">
    <source>
        <dbReference type="PROSITE" id="PS50928"/>
    </source>
</evidence>
<evidence type="ECO:0000256" key="8">
    <source>
        <dbReference type="SAM" id="Phobius"/>
    </source>
</evidence>
<evidence type="ECO:0000313" key="11">
    <source>
        <dbReference type="Proteomes" id="UP001064087"/>
    </source>
</evidence>
<evidence type="ECO:0000256" key="2">
    <source>
        <dbReference type="ARBA" id="ARBA00007069"/>
    </source>
</evidence>
<keyword evidence="5 8" id="KW-0812">Transmembrane</keyword>
<gene>
    <name evidence="10" type="ORF">N7U68_11590</name>
</gene>
<sequence>MNDIAISSSGKNGRLNADTLRRKEVMERFGATSLTFPGLFLIALVLLVPVLWLFWLSAYDAAGDLSWANYERMGKSIYVRTFTTTFRIAIIVTVCCAILGYPVAYLMSQAGRRLSLVILLSVLLPFWTSVLVRTYAWLVLLQRTGLINTWLQSWGIIDTPLALVHNEFGTIIGMIHVMLPFMILPLYASMKAVDPSLMLAASNCGATPTTAFWQIYFPQTVSGLSSGAGLIFVLCLGFFVTPVLLGGGRTYMWAMQIADNISLYGNWGAASALGVVLVIATAMVLLAVQFVLRRAGGSK</sequence>
<dbReference type="PROSITE" id="PS50928">
    <property type="entry name" value="ABC_TM1"/>
    <property type="match status" value="1"/>
</dbReference>
<feature type="transmembrane region" description="Helical" evidence="8">
    <location>
        <begin position="31"/>
        <end position="57"/>
    </location>
</feature>
<organism evidence="10 11">
    <name type="scientific">Roseovarius pelagicus</name>
    <dbReference type="NCBI Taxonomy" id="2980108"/>
    <lineage>
        <taxon>Bacteria</taxon>
        <taxon>Pseudomonadati</taxon>
        <taxon>Pseudomonadota</taxon>
        <taxon>Alphaproteobacteria</taxon>
        <taxon>Rhodobacterales</taxon>
        <taxon>Roseobacteraceae</taxon>
        <taxon>Roseovarius</taxon>
    </lineage>
</organism>
<feature type="transmembrane region" description="Helical" evidence="8">
    <location>
        <begin position="267"/>
        <end position="292"/>
    </location>
</feature>
<dbReference type="RefSeq" id="WP_165195365.1">
    <property type="nucleotide sequence ID" value="NZ_CP106738.1"/>
</dbReference>
<evidence type="ECO:0000256" key="3">
    <source>
        <dbReference type="ARBA" id="ARBA00022448"/>
    </source>
</evidence>
<feature type="transmembrane region" description="Helical" evidence="8">
    <location>
        <begin position="168"/>
        <end position="188"/>
    </location>
</feature>
<keyword evidence="6 8" id="KW-1133">Transmembrane helix</keyword>
<dbReference type="InterPro" id="IPR000515">
    <property type="entry name" value="MetI-like"/>
</dbReference>
<dbReference type="CDD" id="cd06261">
    <property type="entry name" value="TM_PBP2"/>
    <property type="match status" value="1"/>
</dbReference>
<comment type="subcellular location">
    <subcellularLocation>
        <location evidence="1">Cell membrane</location>
        <topology evidence="1">Multi-pass membrane protein</topology>
    </subcellularLocation>
</comment>